<sequence length="399" mass="45686">MHRPPVPRARSPTPQRPPSPPPKPKPLPYKPRRRTPAGAVLEPLTPEEMRFYRTQLGTGTRRLAKRKRSPSYEPPDNQPLVKKSRDTGLVMDHYNARPDVGIDQRRVSPIIGMRNFNNWIKSVLITRFAHPALASSAVADGGGSRNLRRGKVLELGCGKGGDLNKWSKARIKEYIAFDIAALSVDQARGRWDSLPRASRFDATFTALDCYSEPLIHGILPARLAEPFDVVSMQFCMHYAFESEAKAHCMLRNVTQWLRPGGIFLGTIPNAEQLLTRLDQMPADAPGLSFGNSVYSIKFESREPRPLYGHRYSFFLQDAVEDVPEYLVHWEHFAQLADKYKLRPLYKKEFHDVFQEFHEHPDFRPLLQKMKVVDENGETEMNDDQWEAANIYVAFAMEKY</sequence>
<dbReference type="PANTHER" id="PTHR12189:SF2">
    <property type="entry name" value="MRNA CAP GUANINE-N7 METHYLTRANSFERASE"/>
    <property type="match status" value="1"/>
</dbReference>
<dbReference type="Gene3D" id="3.40.50.150">
    <property type="entry name" value="Vaccinia Virus protein VP39"/>
    <property type="match status" value="1"/>
</dbReference>
<keyword evidence="9 15" id="KW-0506">mRNA capping</keyword>
<name>A0A9P5MUE8_9AGAM</name>
<feature type="binding site" evidence="17">
    <location>
        <begin position="117"/>
        <end position="118"/>
    </location>
    <ligand>
        <name>mRNA</name>
        <dbReference type="ChEBI" id="CHEBI:33699"/>
    </ligand>
</feature>
<evidence type="ECO:0000256" key="2">
    <source>
        <dbReference type="ARBA" id="ARBA00004123"/>
    </source>
</evidence>
<evidence type="ECO:0000256" key="16">
    <source>
        <dbReference type="PIRSR" id="PIRSR028762-1"/>
    </source>
</evidence>
<comment type="subcellular location">
    <subcellularLocation>
        <location evidence="2 15">Nucleus</location>
    </subcellularLocation>
</comment>
<keyword evidence="6 15" id="KW-0808">Transferase</keyword>
<feature type="binding site" evidence="16">
    <location>
        <position position="121"/>
    </location>
    <ligand>
        <name>S-adenosyl-L-methionine</name>
        <dbReference type="ChEBI" id="CHEBI:59789"/>
    </ligand>
</feature>
<dbReference type="Proteomes" id="UP000759537">
    <property type="component" value="Unassembled WGS sequence"/>
</dbReference>
<evidence type="ECO:0000256" key="12">
    <source>
        <dbReference type="ARBA" id="ARBA00033387"/>
    </source>
</evidence>
<evidence type="ECO:0000256" key="11">
    <source>
        <dbReference type="ARBA" id="ARBA00032772"/>
    </source>
</evidence>
<dbReference type="InterPro" id="IPR016899">
    <property type="entry name" value="mRNA_G-N7_MeTrfase_euk"/>
</dbReference>
<dbReference type="PANTHER" id="PTHR12189">
    <property type="entry name" value="MRNA GUANINE-7- METHYLTRANSFERASE"/>
    <property type="match status" value="1"/>
</dbReference>
<dbReference type="EMBL" id="WHVB01000010">
    <property type="protein sequence ID" value="KAF8479020.1"/>
    <property type="molecule type" value="Genomic_DNA"/>
</dbReference>
<dbReference type="GO" id="GO:0005634">
    <property type="term" value="C:nucleus"/>
    <property type="evidence" value="ECO:0007669"/>
    <property type="project" value="UniProtKB-SubCell"/>
</dbReference>
<dbReference type="CDD" id="cd02440">
    <property type="entry name" value="AdoMet_MTases"/>
    <property type="match status" value="1"/>
</dbReference>
<evidence type="ECO:0000256" key="7">
    <source>
        <dbReference type="ARBA" id="ARBA00022691"/>
    </source>
</evidence>
<dbReference type="SUPFAM" id="SSF53335">
    <property type="entry name" value="S-adenosyl-L-methionine-dependent methyltransferases"/>
    <property type="match status" value="1"/>
</dbReference>
<dbReference type="OrthoDB" id="10248867at2759"/>
<feature type="site" description="mRNA cap binding" evidence="17">
    <location>
        <position position="324"/>
    </location>
</feature>
<dbReference type="GO" id="GO:0003723">
    <property type="term" value="F:RNA binding"/>
    <property type="evidence" value="ECO:0007669"/>
    <property type="project" value="UniProtKB-KW"/>
</dbReference>
<feature type="compositionally biased region" description="Pro residues" evidence="18">
    <location>
        <begin position="14"/>
        <end position="29"/>
    </location>
</feature>
<evidence type="ECO:0000256" key="18">
    <source>
        <dbReference type="SAM" id="MobiDB-lite"/>
    </source>
</evidence>
<comment type="function">
    <text evidence="1">Responsible for methylating the 5'-cap structure of mRNAs.</text>
</comment>
<evidence type="ECO:0000313" key="20">
    <source>
        <dbReference type="EMBL" id="KAF8479020.1"/>
    </source>
</evidence>
<feature type="region of interest" description="Disordered" evidence="18">
    <location>
        <begin position="1"/>
        <end position="83"/>
    </location>
</feature>
<dbReference type="Pfam" id="PF03291">
    <property type="entry name" value="mRNA_G-N7_MeTrfase"/>
    <property type="match status" value="1"/>
</dbReference>
<keyword evidence="8 15" id="KW-0694">RNA-binding</keyword>
<evidence type="ECO:0000256" key="6">
    <source>
        <dbReference type="ARBA" id="ARBA00022679"/>
    </source>
</evidence>
<keyword evidence="4 15" id="KW-0489">Methyltransferase</keyword>
<evidence type="ECO:0000256" key="5">
    <source>
        <dbReference type="ARBA" id="ARBA00022664"/>
    </source>
</evidence>
<feature type="site" description="mRNA cap binding" evidence="17">
    <location>
        <position position="391"/>
    </location>
</feature>
<dbReference type="InterPro" id="IPR004971">
    <property type="entry name" value="mRNA_G-N7_MeTrfase_dom"/>
</dbReference>
<reference evidence="20" key="2">
    <citation type="journal article" date="2020" name="Nat. Commun.">
        <title>Large-scale genome sequencing of mycorrhizal fungi provides insights into the early evolution of symbiotic traits.</title>
        <authorList>
            <person name="Miyauchi S."/>
            <person name="Kiss E."/>
            <person name="Kuo A."/>
            <person name="Drula E."/>
            <person name="Kohler A."/>
            <person name="Sanchez-Garcia M."/>
            <person name="Morin E."/>
            <person name="Andreopoulos B."/>
            <person name="Barry K.W."/>
            <person name="Bonito G."/>
            <person name="Buee M."/>
            <person name="Carver A."/>
            <person name="Chen C."/>
            <person name="Cichocki N."/>
            <person name="Clum A."/>
            <person name="Culley D."/>
            <person name="Crous P.W."/>
            <person name="Fauchery L."/>
            <person name="Girlanda M."/>
            <person name="Hayes R.D."/>
            <person name="Keri Z."/>
            <person name="LaButti K."/>
            <person name="Lipzen A."/>
            <person name="Lombard V."/>
            <person name="Magnuson J."/>
            <person name="Maillard F."/>
            <person name="Murat C."/>
            <person name="Nolan M."/>
            <person name="Ohm R.A."/>
            <person name="Pangilinan J."/>
            <person name="Pereira M.F."/>
            <person name="Perotto S."/>
            <person name="Peter M."/>
            <person name="Pfister S."/>
            <person name="Riley R."/>
            <person name="Sitrit Y."/>
            <person name="Stielow J.B."/>
            <person name="Szollosi G."/>
            <person name="Zifcakova L."/>
            <person name="Stursova M."/>
            <person name="Spatafora J.W."/>
            <person name="Tedersoo L."/>
            <person name="Vaario L.M."/>
            <person name="Yamada A."/>
            <person name="Yan M."/>
            <person name="Wang P."/>
            <person name="Xu J."/>
            <person name="Bruns T."/>
            <person name="Baldrian P."/>
            <person name="Vilgalys R."/>
            <person name="Dunand C."/>
            <person name="Henrissat B."/>
            <person name="Grigoriev I.V."/>
            <person name="Hibbett D."/>
            <person name="Nagy L.G."/>
            <person name="Martin F.M."/>
        </authorList>
    </citation>
    <scope>NUCLEOTIDE SEQUENCE</scope>
    <source>
        <strain evidence="20">Prilba</strain>
    </source>
</reference>
<accession>A0A9P5MUE8</accession>
<evidence type="ECO:0000256" key="13">
    <source>
        <dbReference type="ARBA" id="ARBA00044712"/>
    </source>
</evidence>
<reference evidence="20" key="1">
    <citation type="submission" date="2019-10" db="EMBL/GenBank/DDBJ databases">
        <authorList>
            <consortium name="DOE Joint Genome Institute"/>
            <person name="Kuo A."/>
            <person name="Miyauchi S."/>
            <person name="Kiss E."/>
            <person name="Drula E."/>
            <person name="Kohler A."/>
            <person name="Sanchez-Garcia M."/>
            <person name="Andreopoulos B."/>
            <person name="Barry K.W."/>
            <person name="Bonito G."/>
            <person name="Buee M."/>
            <person name="Carver A."/>
            <person name="Chen C."/>
            <person name="Cichocki N."/>
            <person name="Clum A."/>
            <person name="Culley D."/>
            <person name="Crous P.W."/>
            <person name="Fauchery L."/>
            <person name="Girlanda M."/>
            <person name="Hayes R."/>
            <person name="Keri Z."/>
            <person name="LaButti K."/>
            <person name="Lipzen A."/>
            <person name="Lombard V."/>
            <person name="Magnuson J."/>
            <person name="Maillard F."/>
            <person name="Morin E."/>
            <person name="Murat C."/>
            <person name="Nolan M."/>
            <person name="Ohm R."/>
            <person name="Pangilinan J."/>
            <person name="Pereira M."/>
            <person name="Perotto S."/>
            <person name="Peter M."/>
            <person name="Riley R."/>
            <person name="Sitrit Y."/>
            <person name="Stielow B."/>
            <person name="Szollosi G."/>
            <person name="Zifcakova L."/>
            <person name="Stursova M."/>
            <person name="Spatafora J.W."/>
            <person name="Tedersoo L."/>
            <person name="Vaario L.-M."/>
            <person name="Yamada A."/>
            <person name="Yan M."/>
            <person name="Wang P."/>
            <person name="Xu J."/>
            <person name="Bruns T."/>
            <person name="Baldrian P."/>
            <person name="Vilgalys R."/>
            <person name="Henrissat B."/>
            <person name="Grigoriev I.V."/>
            <person name="Hibbett D."/>
            <person name="Nagy L.G."/>
            <person name="Martin F.M."/>
        </authorList>
    </citation>
    <scope>NUCLEOTIDE SEQUENCE</scope>
    <source>
        <strain evidence="20">Prilba</strain>
    </source>
</reference>
<comment type="caution">
    <text evidence="20">The sequence shown here is derived from an EMBL/GenBank/DDBJ whole genome shotgun (WGS) entry which is preliminary data.</text>
</comment>
<evidence type="ECO:0000256" key="10">
    <source>
        <dbReference type="ARBA" id="ARBA00023242"/>
    </source>
</evidence>
<organism evidence="20 21">
    <name type="scientific">Russula ochroleuca</name>
    <dbReference type="NCBI Taxonomy" id="152965"/>
    <lineage>
        <taxon>Eukaryota</taxon>
        <taxon>Fungi</taxon>
        <taxon>Dikarya</taxon>
        <taxon>Basidiomycota</taxon>
        <taxon>Agaricomycotina</taxon>
        <taxon>Agaricomycetes</taxon>
        <taxon>Russulales</taxon>
        <taxon>Russulaceae</taxon>
        <taxon>Russula</taxon>
    </lineage>
</organism>
<evidence type="ECO:0000313" key="21">
    <source>
        <dbReference type="Proteomes" id="UP000759537"/>
    </source>
</evidence>
<feature type="site" description="mRNA cap binding" evidence="17">
    <location>
        <position position="159"/>
    </location>
</feature>
<keyword evidence="5 15" id="KW-0507">mRNA processing</keyword>
<protein>
    <recommendedName>
        <fullName evidence="14 15">mRNA cap guanine-N(7) methyltransferase</fullName>
        <ecNumber evidence="3 15">2.1.1.56</ecNumber>
    </recommendedName>
    <alternativeName>
        <fullName evidence="11 15">mRNA (guanine-N(7))-methyltransferase</fullName>
    </alternativeName>
    <alternativeName>
        <fullName evidence="12 15">mRNA cap methyltransferase</fullName>
    </alternativeName>
</protein>
<dbReference type="AlphaFoldDB" id="A0A9P5MUE8"/>
<evidence type="ECO:0000256" key="8">
    <source>
        <dbReference type="ARBA" id="ARBA00022884"/>
    </source>
</evidence>
<feature type="site" description="mRNA cap binding" evidence="17">
    <location>
        <position position="237"/>
    </location>
</feature>
<comment type="similarity">
    <text evidence="15">Belongs to the class I-like SAM-binding methyltransferase superfamily. mRNA cap 0 methyltransferase family.</text>
</comment>
<evidence type="ECO:0000256" key="17">
    <source>
        <dbReference type="PIRSR" id="PIRSR028762-2"/>
    </source>
</evidence>
<dbReference type="InterPro" id="IPR039753">
    <property type="entry name" value="RG7MT1"/>
</dbReference>
<dbReference type="PROSITE" id="PS51562">
    <property type="entry name" value="RNA_CAP0_MT"/>
    <property type="match status" value="1"/>
</dbReference>
<dbReference type="EC" id="2.1.1.56" evidence="3 15"/>
<keyword evidence="7 15" id="KW-0949">S-adenosyl-L-methionine</keyword>
<feature type="binding site" evidence="16">
    <location>
        <position position="208"/>
    </location>
    <ligand>
        <name>S-adenosyl-L-methionine</name>
        <dbReference type="ChEBI" id="CHEBI:59789"/>
    </ligand>
</feature>
<proteinExistence type="inferred from homology"/>
<evidence type="ECO:0000256" key="14">
    <source>
        <dbReference type="ARBA" id="ARBA00049739"/>
    </source>
</evidence>
<gene>
    <name evidence="20" type="ORF">DFH94DRAFT_632207</name>
</gene>
<dbReference type="PIRSF" id="PIRSF028762">
    <property type="entry name" value="ABD1"/>
    <property type="match status" value="1"/>
</dbReference>
<keyword evidence="10 15" id="KW-0539">Nucleus</keyword>
<evidence type="ECO:0000256" key="3">
    <source>
        <dbReference type="ARBA" id="ARBA00011926"/>
    </source>
</evidence>
<comment type="catalytic activity">
    <reaction evidence="13">
        <text>a 5'-end (5'-triphosphoguanosine)-ribonucleoside in mRNA + S-adenosyl-L-methionine = a 5'-end (N(7)-methyl 5'-triphosphoguanosine)-ribonucleoside in mRNA + S-adenosyl-L-homocysteine</text>
        <dbReference type="Rhea" id="RHEA:67008"/>
        <dbReference type="Rhea" id="RHEA-COMP:17166"/>
        <dbReference type="Rhea" id="RHEA-COMP:17167"/>
        <dbReference type="ChEBI" id="CHEBI:57856"/>
        <dbReference type="ChEBI" id="CHEBI:59789"/>
        <dbReference type="ChEBI" id="CHEBI:156461"/>
        <dbReference type="ChEBI" id="CHEBI:167617"/>
        <dbReference type="EC" id="2.1.1.56"/>
    </reaction>
</comment>
<feature type="binding site" evidence="16">
    <location>
        <position position="238"/>
    </location>
    <ligand>
        <name>S-adenosyl-L-methionine</name>
        <dbReference type="ChEBI" id="CHEBI:59789"/>
    </ligand>
</feature>
<evidence type="ECO:0000256" key="9">
    <source>
        <dbReference type="ARBA" id="ARBA00023042"/>
    </source>
</evidence>
<evidence type="ECO:0000256" key="4">
    <source>
        <dbReference type="ARBA" id="ARBA00022603"/>
    </source>
</evidence>
<feature type="binding site" evidence="16">
    <location>
        <position position="156"/>
    </location>
    <ligand>
        <name>S-adenosyl-L-methionine</name>
        <dbReference type="ChEBI" id="CHEBI:59789"/>
    </ligand>
</feature>
<evidence type="ECO:0000256" key="1">
    <source>
        <dbReference type="ARBA" id="ARBA00003378"/>
    </source>
</evidence>
<feature type="domain" description="MRNA cap 0 methyltransferase" evidence="19">
    <location>
        <begin position="108"/>
        <end position="399"/>
    </location>
</feature>
<feature type="binding site" evidence="16">
    <location>
        <position position="233"/>
    </location>
    <ligand>
        <name>S-adenosyl-L-methionine</name>
        <dbReference type="ChEBI" id="CHEBI:59789"/>
    </ligand>
</feature>
<dbReference type="InterPro" id="IPR029063">
    <property type="entry name" value="SAM-dependent_MTases_sf"/>
</dbReference>
<feature type="binding site" evidence="16">
    <location>
        <position position="178"/>
    </location>
    <ligand>
        <name>S-adenosyl-L-methionine</name>
        <dbReference type="ChEBI" id="CHEBI:59789"/>
    </ligand>
</feature>
<dbReference type="GO" id="GO:0004482">
    <property type="term" value="F:mRNA 5'-cap (guanine-N7-)-methyltransferase activity"/>
    <property type="evidence" value="ECO:0007669"/>
    <property type="project" value="UniProtKB-EC"/>
</dbReference>
<feature type="site" description="mRNA cap binding" evidence="17">
    <location>
        <position position="190"/>
    </location>
</feature>
<evidence type="ECO:0000259" key="19">
    <source>
        <dbReference type="PROSITE" id="PS51562"/>
    </source>
</evidence>
<keyword evidence="21" id="KW-1185">Reference proteome</keyword>
<feature type="site" description="mRNA cap binding" evidence="17">
    <location>
        <position position="165"/>
    </location>
</feature>
<evidence type="ECO:0000256" key="15">
    <source>
        <dbReference type="PIRNR" id="PIRNR028762"/>
    </source>
</evidence>